<proteinExistence type="predicted"/>
<protein>
    <submittedName>
        <fullName evidence="2">Uncharacterized protein</fullName>
    </submittedName>
</protein>
<dbReference type="RefSeq" id="WP_067010913.1">
    <property type="nucleotide sequence ID" value="NZ_BNDU01000006.1"/>
</dbReference>
<evidence type="ECO:0000256" key="1">
    <source>
        <dbReference type="SAM" id="MobiDB-lite"/>
    </source>
</evidence>
<keyword evidence="3" id="KW-1185">Reference proteome</keyword>
<dbReference type="EMBL" id="LMWL01000114">
    <property type="protein sequence ID" value="KUM86206.1"/>
    <property type="molecule type" value="Genomic_DNA"/>
</dbReference>
<sequence>MCALAALAGCTAPSGGTEREPGPAAAEISVVRGDRSYPLTVKITKWEVRRHPQLPKGEDAVHFSYRTSKKGMLPEALVELAACAVDSRDVVLLCQAIAVDNSPGEPRVEAADSWMGPGTGLHLSDTARVVLLPDQLRPGVHAGDPKDSDGYVPPSLPAPGDRLRMR</sequence>
<dbReference type="Proteomes" id="UP000054241">
    <property type="component" value="Unassembled WGS sequence"/>
</dbReference>
<accession>A0A101N413</accession>
<evidence type="ECO:0000313" key="3">
    <source>
        <dbReference type="Proteomes" id="UP000054241"/>
    </source>
</evidence>
<reference evidence="2 3" key="1">
    <citation type="submission" date="2015-10" db="EMBL/GenBank/DDBJ databases">
        <title>Draft genome sequence of Streptomyces cellostaticus DSM 40189, type strain for the species Streptomyces cellostaticus.</title>
        <authorList>
            <person name="Ruckert C."/>
            <person name="Winkler A."/>
            <person name="Kalinowski J."/>
            <person name="Kampfer P."/>
            <person name="Glaeser S."/>
        </authorList>
    </citation>
    <scope>NUCLEOTIDE SEQUENCE [LARGE SCALE GENOMIC DNA]</scope>
    <source>
        <strain evidence="2 3">DSM 40189</strain>
    </source>
</reference>
<gene>
    <name evidence="2" type="ORF">AQI88_41430</name>
</gene>
<dbReference type="STRING" id="67285.AQI88_41430"/>
<comment type="caution">
    <text evidence="2">The sequence shown here is derived from an EMBL/GenBank/DDBJ whole genome shotgun (WGS) entry which is preliminary data.</text>
</comment>
<evidence type="ECO:0000313" key="2">
    <source>
        <dbReference type="EMBL" id="KUM86206.1"/>
    </source>
</evidence>
<dbReference type="AlphaFoldDB" id="A0A101N413"/>
<name>A0A101N413_9ACTN</name>
<organism evidence="2 3">
    <name type="scientific">Streptomyces cellostaticus</name>
    <dbReference type="NCBI Taxonomy" id="67285"/>
    <lineage>
        <taxon>Bacteria</taxon>
        <taxon>Bacillati</taxon>
        <taxon>Actinomycetota</taxon>
        <taxon>Actinomycetes</taxon>
        <taxon>Kitasatosporales</taxon>
        <taxon>Streptomycetaceae</taxon>
        <taxon>Streptomyces</taxon>
    </lineage>
</organism>
<dbReference type="OrthoDB" id="3427655at2"/>
<feature type="region of interest" description="Disordered" evidence="1">
    <location>
        <begin position="137"/>
        <end position="166"/>
    </location>
</feature>